<gene>
    <name evidence="2" type="ORF">Air01nite_23440</name>
</gene>
<evidence type="ECO:0000256" key="1">
    <source>
        <dbReference type="SAM" id="MobiDB-lite"/>
    </source>
</evidence>
<feature type="region of interest" description="Disordered" evidence="1">
    <location>
        <begin position="77"/>
        <end position="109"/>
    </location>
</feature>
<sequence>MGASVRAPSGGCERAGEHKRDRPNAAARSEAPETLREVPGRSLPTCAAVATNPVEDACVGCWLGRPGWLTEWKLDHRQDSSSVVRADSPRGMRGALLRPDARQANSPGR</sequence>
<evidence type="ECO:0000313" key="2">
    <source>
        <dbReference type="EMBL" id="GIF56249.1"/>
    </source>
</evidence>
<dbReference type="Proteomes" id="UP000624325">
    <property type="component" value="Unassembled WGS sequence"/>
</dbReference>
<dbReference type="EMBL" id="BONC01000013">
    <property type="protein sequence ID" value="GIF56249.1"/>
    <property type="molecule type" value="Genomic_DNA"/>
</dbReference>
<reference evidence="2 3" key="1">
    <citation type="submission" date="2021-01" db="EMBL/GenBank/DDBJ databases">
        <title>Whole genome shotgun sequence of Asanoa iriomotensis NBRC 100142.</title>
        <authorList>
            <person name="Komaki H."/>
            <person name="Tamura T."/>
        </authorList>
    </citation>
    <scope>NUCLEOTIDE SEQUENCE [LARGE SCALE GENOMIC DNA]</scope>
    <source>
        <strain evidence="2 3">NBRC 100142</strain>
    </source>
</reference>
<feature type="compositionally biased region" description="Basic and acidic residues" evidence="1">
    <location>
        <begin position="14"/>
        <end position="23"/>
    </location>
</feature>
<comment type="caution">
    <text evidence="2">The sequence shown here is derived from an EMBL/GenBank/DDBJ whole genome shotgun (WGS) entry which is preliminary data.</text>
</comment>
<evidence type="ECO:0000313" key="3">
    <source>
        <dbReference type="Proteomes" id="UP000624325"/>
    </source>
</evidence>
<keyword evidence="3" id="KW-1185">Reference proteome</keyword>
<feature type="region of interest" description="Disordered" evidence="1">
    <location>
        <begin position="1"/>
        <end position="41"/>
    </location>
</feature>
<accession>A0ABQ4C0E4</accession>
<organism evidence="2 3">
    <name type="scientific">Asanoa iriomotensis</name>
    <dbReference type="NCBI Taxonomy" id="234613"/>
    <lineage>
        <taxon>Bacteria</taxon>
        <taxon>Bacillati</taxon>
        <taxon>Actinomycetota</taxon>
        <taxon>Actinomycetes</taxon>
        <taxon>Micromonosporales</taxon>
        <taxon>Micromonosporaceae</taxon>
        <taxon>Asanoa</taxon>
    </lineage>
</organism>
<name>A0ABQ4C0E4_9ACTN</name>
<protein>
    <submittedName>
        <fullName evidence="2">Uncharacterized protein</fullName>
    </submittedName>
</protein>
<feature type="compositionally biased region" description="Basic and acidic residues" evidence="1">
    <location>
        <begin position="30"/>
        <end position="39"/>
    </location>
</feature>
<proteinExistence type="predicted"/>